<name>A0ACB6QGD5_9PLEO</name>
<dbReference type="Proteomes" id="UP000799755">
    <property type="component" value="Unassembled WGS sequence"/>
</dbReference>
<comment type="caution">
    <text evidence="1">The sequence shown here is derived from an EMBL/GenBank/DDBJ whole genome shotgun (WGS) entry which is preliminary data.</text>
</comment>
<evidence type="ECO:0000313" key="2">
    <source>
        <dbReference type="Proteomes" id="UP000799755"/>
    </source>
</evidence>
<accession>A0ACB6QGD5</accession>
<reference evidence="1" key="1">
    <citation type="journal article" date="2020" name="Stud. Mycol.">
        <title>101 Dothideomycetes genomes: a test case for predicting lifestyles and emergence of pathogens.</title>
        <authorList>
            <person name="Haridas S."/>
            <person name="Albert R."/>
            <person name="Binder M."/>
            <person name="Bloem J."/>
            <person name="Labutti K."/>
            <person name="Salamov A."/>
            <person name="Andreopoulos B."/>
            <person name="Baker S."/>
            <person name="Barry K."/>
            <person name="Bills G."/>
            <person name="Bluhm B."/>
            <person name="Cannon C."/>
            <person name="Castanera R."/>
            <person name="Culley D."/>
            <person name="Daum C."/>
            <person name="Ezra D."/>
            <person name="Gonzalez J."/>
            <person name="Henrissat B."/>
            <person name="Kuo A."/>
            <person name="Liang C."/>
            <person name="Lipzen A."/>
            <person name="Lutzoni F."/>
            <person name="Magnuson J."/>
            <person name="Mondo S."/>
            <person name="Nolan M."/>
            <person name="Ohm R."/>
            <person name="Pangilinan J."/>
            <person name="Park H.-J."/>
            <person name="Ramirez L."/>
            <person name="Alfaro M."/>
            <person name="Sun H."/>
            <person name="Tritt A."/>
            <person name="Yoshinaga Y."/>
            <person name="Zwiers L.-H."/>
            <person name="Turgeon B."/>
            <person name="Goodwin S."/>
            <person name="Spatafora J."/>
            <person name="Crous P."/>
            <person name="Grigoriev I."/>
        </authorList>
    </citation>
    <scope>NUCLEOTIDE SEQUENCE</scope>
    <source>
        <strain evidence="1">ATCC 200398</strain>
    </source>
</reference>
<proteinExistence type="predicted"/>
<organism evidence="1 2">
    <name type="scientific">Lindgomyces ingoldianus</name>
    <dbReference type="NCBI Taxonomy" id="673940"/>
    <lineage>
        <taxon>Eukaryota</taxon>
        <taxon>Fungi</taxon>
        <taxon>Dikarya</taxon>
        <taxon>Ascomycota</taxon>
        <taxon>Pezizomycotina</taxon>
        <taxon>Dothideomycetes</taxon>
        <taxon>Pleosporomycetidae</taxon>
        <taxon>Pleosporales</taxon>
        <taxon>Lindgomycetaceae</taxon>
        <taxon>Lindgomyces</taxon>
    </lineage>
</organism>
<sequence>MTMIGDGIFGLGLLVCYSTEVALVACLVSRVLSNGFCMDVLLWASSVLAGWILTFGCEKMEISS</sequence>
<evidence type="ECO:0000313" key="1">
    <source>
        <dbReference type="EMBL" id="KAF2465417.1"/>
    </source>
</evidence>
<keyword evidence="2" id="KW-1185">Reference proteome</keyword>
<dbReference type="EMBL" id="MU003529">
    <property type="protein sequence ID" value="KAF2465417.1"/>
    <property type="molecule type" value="Genomic_DNA"/>
</dbReference>
<protein>
    <submittedName>
        <fullName evidence="1">Uncharacterized protein</fullName>
    </submittedName>
</protein>
<gene>
    <name evidence="1" type="ORF">BDR25DRAFT_83623</name>
</gene>